<keyword evidence="3" id="KW-0732">Signal</keyword>
<proteinExistence type="inferred from homology"/>
<organism evidence="6 7">
    <name type="scientific">Rhodococcoides corynebacterioides</name>
    <dbReference type="NCBI Taxonomy" id="53972"/>
    <lineage>
        <taxon>Bacteria</taxon>
        <taxon>Bacillati</taxon>
        <taxon>Actinomycetota</taxon>
        <taxon>Actinomycetes</taxon>
        <taxon>Mycobacteriales</taxon>
        <taxon>Nocardiaceae</taxon>
        <taxon>Rhodococcoides</taxon>
    </lineage>
</organism>
<evidence type="ECO:0000256" key="2">
    <source>
        <dbReference type="ARBA" id="ARBA00022448"/>
    </source>
</evidence>
<feature type="region of interest" description="Disordered" evidence="4">
    <location>
        <begin position="487"/>
        <end position="536"/>
    </location>
</feature>
<feature type="compositionally biased region" description="Basic residues" evidence="4">
    <location>
        <begin position="372"/>
        <end position="407"/>
    </location>
</feature>
<feature type="compositionally biased region" description="Basic and acidic residues" evidence="4">
    <location>
        <begin position="276"/>
        <end position="288"/>
    </location>
</feature>
<feature type="compositionally biased region" description="Basic and acidic residues" evidence="4">
    <location>
        <begin position="60"/>
        <end position="72"/>
    </location>
</feature>
<dbReference type="SMART" id="SM00062">
    <property type="entry name" value="PBPb"/>
    <property type="match status" value="1"/>
</dbReference>
<dbReference type="Pfam" id="PF00497">
    <property type="entry name" value="SBP_bac_3"/>
    <property type="match status" value="1"/>
</dbReference>
<dbReference type="EMBL" id="JABUBU010000010">
    <property type="protein sequence ID" value="MBY6367477.1"/>
    <property type="molecule type" value="Genomic_DNA"/>
</dbReference>
<dbReference type="InterPro" id="IPR001638">
    <property type="entry name" value="Solute-binding_3/MltF_N"/>
</dbReference>
<dbReference type="InterPro" id="IPR051455">
    <property type="entry name" value="Bact_solute-bind_prot3"/>
</dbReference>
<feature type="compositionally biased region" description="Basic and acidic residues" evidence="4">
    <location>
        <begin position="10"/>
        <end position="24"/>
    </location>
</feature>
<feature type="compositionally biased region" description="Low complexity" evidence="4">
    <location>
        <begin position="487"/>
        <end position="512"/>
    </location>
</feature>
<evidence type="ECO:0000256" key="3">
    <source>
        <dbReference type="ARBA" id="ARBA00022729"/>
    </source>
</evidence>
<keyword evidence="2" id="KW-0813">Transport</keyword>
<dbReference type="CDD" id="cd13690">
    <property type="entry name" value="PBP2_GluB"/>
    <property type="match status" value="1"/>
</dbReference>
<dbReference type="SUPFAM" id="SSF53850">
    <property type="entry name" value="Periplasmic binding protein-like II"/>
    <property type="match status" value="1"/>
</dbReference>
<feature type="compositionally biased region" description="Basic residues" evidence="4">
    <location>
        <begin position="30"/>
        <end position="42"/>
    </location>
</feature>
<feature type="compositionally biased region" description="Basic residues" evidence="4">
    <location>
        <begin position="80"/>
        <end position="90"/>
    </location>
</feature>
<feature type="region of interest" description="Disordered" evidence="4">
    <location>
        <begin position="342"/>
        <end position="444"/>
    </location>
</feature>
<keyword evidence="7" id="KW-1185">Reference proteome</keyword>
<evidence type="ECO:0000313" key="6">
    <source>
        <dbReference type="EMBL" id="MBY6367477.1"/>
    </source>
</evidence>
<sequence>MLETGSVARGSREGEEARTHRAVECAHPPRSGRHPLRTRRIPPFHPGPLPPGGPAGGGHAGDDGAGHQRDGVRSGAHARPAARPHRAVVRRRPEPLRPALRRRRHGGHRLPRGRPRTRRRPRPVHRGARRRGGRGGPRVHRPGRGGRGVAQPAVLDLDQPAALRRVDRDRPHQQSSGQPGGRRVSRGGVDAHAEHGPAVGGEPALRQVRRRLGRATPLRDAALDGAAVPRRLPGGPAGRPGLPRSADATHDQPRVQHGGRGRRRPARVDVGGRAGLLDRDGPGVDARRRAARSAHLQPHPRAAGAHRRDHRHDPSDRERRLREVVHRVGGRAVGHARVPLARRGHPHRAHRRDPNAGRDLVLGPRPTERGVGRRGLRVRGDHRHRSRAGRRHRRVRSSRLRAGRRDRRVANGVARQRPARVGRAHGTHRGRCRHVRAGGARRRRRHVVAHPGVPVRRRAGAATVAVVAALLAGCADNTPVPAAPATATVAQPLPDGATTDPTPTTTTPAPDCGDPRASLQPDYATPDGAGRPSPNVDAIRARGRLVVGLDTGSNLFSFRDPVTGEMAGFDVDIAREVARDLVGDANRIEYRILSSAQRLDALAANEVDIVVKTMTITCARRERVDFSSEYFRADQRVLAVTGSGIRGIDDLAGRRVCAAAGTTSLQRIQRLQPTAVVVTVPSWADCLVVLQQGGVDAVSTDDAILAGLAAQDPYLQIVGGSIAAEPYGIGITKGHADVVRLVNRTLERVRNDGTWNALYARWLRVLGPSPGPPFPVYGGAS</sequence>
<name>A0ABS7P6H2_9NOCA</name>
<evidence type="ECO:0000259" key="5">
    <source>
        <dbReference type="SMART" id="SM00062"/>
    </source>
</evidence>
<evidence type="ECO:0000256" key="1">
    <source>
        <dbReference type="ARBA" id="ARBA00010333"/>
    </source>
</evidence>
<evidence type="ECO:0000256" key="4">
    <source>
        <dbReference type="SAM" id="MobiDB-lite"/>
    </source>
</evidence>
<reference evidence="6 7" key="1">
    <citation type="submission" date="2020-06" db="EMBL/GenBank/DDBJ databases">
        <title>Taxonomy, biology and ecology of Rhodococcus bacteria occurring in California pistachio and other woody hosts as revealed by genome sequence analyses.</title>
        <authorList>
            <person name="Gai Y."/>
            <person name="Riely B."/>
        </authorList>
    </citation>
    <scope>NUCLEOTIDE SEQUENCE [LARGE SCALE GENOMIC DNA]</scope>
    <source>
        <strain evidence="6 7">BP-281</strain>
    </source>
</reference>
<dbReference type="Proteomes" id="UP000825228">
    <property type="component" value="Unassembled WGS sequence"/>
</dbReference>
<comment type="caution">
    <text evidence="6">The sequence shown here is derived from an EMBL/GenBank/DDBJ whole genome shotgun (WGS) entry which is preliminary data.</text>
</comment>
<evidence type="ECO:0000313" key="7">
    <source>
        <dbReference type="Proteomes" id="UP000825228"/>
    </source>
</evidence>
<accession>A0ABS7P6H2</accession>
<protein>
    <submittedName>
        <fullName evidence="6">Glutamate ABC transporter substrate-binding protein</fullName>
    </submittedName>
</protein>
<feature type="region of interest" description="Disordered" evidence="4">
    <location>
        <begin position="1"/>
        <end position="319"/>
    </location>
</feature>
<feature type="compositionally biased region" description="Pro residues" evidence="4">
    <location>
        <begin position="43"/>
        <end position="53"/>
    </location>
</feature>
<feature type="compositionally biased region" description="Basic residues" evidence="4">
    <location>
        <begin position="417"/>
        <end position="444"/>
    </location>
</feature>
<dbReference type="Gene3D" id="3.40.190.10">
    <property type="entry name" value="Periplasmic binding protein-like II"/>
    <property type="match status" value="2"/>
</dbReference>
<dbReference type="PANTHER" id="PTHR30085:SF6">
    <property type="entry name" value="ABC TRANSPORTER GLUTAMINE-BINDING PROTEIN GLNH"/>
    <property type="match status" value="1"/>
</dbReference>
<feature type="compositionally biased region" description="Basic residues" evidence="4">
    <location>
        <begin position="342"/>
        <end position="351"/>
    </location>
</feature>
<comment type="similarity">
    <text evidence="1">Belongs to the bacterial solute-binding protein 3 family.</text>
</comment>
<feature type="domain" description="Solute-binding protein family 3/N-terminal" evidence="5">
    <location>
        <begin position="544"/>
        <end position="766"/>
    </location>
</feature>
<dbReference type="PANTHER" id="PTHR30085">
    <property type="entry name" value="AMINO ACID ABC TRANSPORTER PERMEASE"/>
    <property type="match status" value="1"/>
</dbReference>
<feature type="compositionally biased region" description="Basic residues" evidence="4">
    <location>
        <begin position="99"/>
        <end position="144"/>
    </location>
</feature>
<gene>
    <name evidence="6" type="ORF">HQ603_11985</name>
</gene>
<feature type="compositionally biased region" description="Low complexity" evidence="4">
    <location>
        <begin position="225"/>
        <end position="244"/>
    </location>
</feature>